<feature type="region of interest" description="Disordered" evidence="1">
    <location>
        <begin position="1"/>
        <end position="37"/>
    </location>
</feature>
<dbReference type="Proteomes" id="UP001431926">
    <property type="component" value="Chromosome"/>
</dbReference>
<dbReference type="EMBL" id="CP109491">
    <property type="protein sequence ID" value="WUX41839.1"/>
    <property type="molecule type" value="Genomic_DNA"/>
</dbReference>
<organism evidence="2 3">
    <name type="scientific">Streptomyces anulatus</name>
    <name type="common">Streptomyces chrysomallus</name>
    <dbReference type="NCBI Taxonomy" id="1892"/>
    <lineage>
        <taxon>Bacteria</taxon>
        <taxon>Bacillati</taxon>
        <taxon>Actinomycetota</taxon>
        <taxon>Actinomycetes</taxon>
        <taxon>Kitasatosporales</taxon>
        <taxon>Streptomycetaceae</taxon>
        <taxon>Streptomyces</taxon>
    </lineage>
</organism>
<dbReference type="RefSeq" id="WP_329359883.1">
    <property type="nucleotide sequence ID" value="NZ_CP109490.1"/>
</dbReference>
<feature type="compositionally biased region" description="Basic and acidic residues" evidence="1">
    <location>
        <begin position="1"/>
        <end position="18"/>
    </location>
</feature>
<name>A0ABZ1ZWY9_STRAQ</name>
<evidence type="ECO:0000313" key="3">
    <source>
        <dbReference type="Proteomes" id="UP001431926"/>
    </source>
</evidence>
<protein>
    <submittedName>
        <fullName evidence="2">Uncharacterized protein</fullName>
    </submittedName>
</protein>
<reference evidence="2" key="1">
    <citation type="submission" date="2022-10" db="EMBL/GenBank/DDBJ databases">
        <title>The complete genomes of actinobacterial strains from the NBC collection.</title>
        <authorList>
            <person name="Joergensen T.S."/>
            <person name="Alvarez Arevalo M."/>
            <person name="Sterndorff E.B."/>
            <person name="Faurdal D."/>
            <person name="Vuksanovic O."/>
            <person name="Mourched A.-S."/>
            <person name="Charusanti P."/>
            <person name="Shaw S."/>
            <person name="Blin K."/>
            <person name="Weber T."/>
        </authorList>
    </citation>
    <scope>NUCLEOTIDE SEQUENCE</scope>
    <source>
        <strain evidence="2">NBC_01436</strain>
    </source>
</reference>
<gene>
    <name evidence="2" type="ORF">OG367_38955</name>
</gene>
<proteinExistence type="predicted"/>
<evidence type="ECO:0000256" key="1">
    <source>
        <dbReference type="SAM" id="MobiDB-lite"/>
    </source>
</evidence>
<keyword evidence="3" id="KW-1185">Reference proteome</keyword>
<sequence>MAGAGERAERAHGRDQREQPGSGTASHRQHRHPGTPYQEAFAELADTYRGKPVPEILPLLRRAADEALLGFTDADLREQADAIRSGARYVLRVRVT</sequence>
<accession>A0ABZ1ZWY9</accession>
<evidence type="ECO:0000313" key="2">
    <source>
        <dbReference type="EMBL" id="WUX41839.1"/>
    </source>
</evidence>